<proteinExistence type="predicted"/>
<feature type="region of interest" description="Disordered" evidence="1">
    <location>
        <begin position="183"/>
        <end position="204"/>
    </location>
</feature>
<evidence type="ECO:0000256" key="1">
    <source>
        <dbReference type="SAM" id="MobiDB-lite"/>
    </source>
</evidence>
<sequence>MAGDDRLSNLSDDLLRCILHFAPAKEGAATSALARRWRSLWLSSGAVNLDSRSYDHLDDHDKRDVIVRDASKALAAAGSRGRPVTKFTFRYVEGEDDPWILLRKNDIEDAKHHMSGDLRATLYSQASRHLEELRLGLFFGPRSDGPRDLYSFSIPSLSSAPALRVLHVSKCLEWDWDRLCPSRPASVTPPTRQQGAWNGTGDRRLPVAAGQRDAAVPAAAGPTAAPMQRVAEHTPGRHRRRAAARDSAARRSRIQITCPTFSDAAPSRAVHPSPCPQGHSHRAGEYALLGPSRPEHHGARRSAPAMLRLQGACPVTVAQIAAAGHDTSRFELPSPICSS</sequence>
<dbReference type="EnsemblPlants" id="EMT15750">
    <property type="protein sequence ID" value="EMT15750"/>
    <property type="gene ID" value="F775_52476"/>
</dbReference>
<name>R7W9X3_AEGTA</name>
<dbReference type="PANTHER" id="PTHR32141">
    <property type="match status" value="1"/>
</dbReference>
<feature type="region of interest" description="Disordered" evidence="1">
    <location>
        <begin position="217"/>
        <end position="251"/>
    </location>
</feature>
<evidence type="ECO:0008006" key="3">
    <source>
        <dbReference type="Google" id="ProtNLM"/>
    </source>
</evidence>
<feature type="compositionally biased region" description="Polar residues" evidence="1">
    <location>
        <begin position="188"/>
        <end position="197"/>
    </location>
</feature>
<evidence type="ECO:0000313" key="2">
    <source>
        <dbReference type="EnsemblPlants" id="EMT15750"/>
    </source>
</evidence>
<dbReference type="InterPro" id="IPR053781">
    <property type="entry name" value="F-box_AtFBL13-like"/>
</dbReference>
<dbReference type="SUPFAM" id="SSF81383">
    <property type="entry name" value="F-box domain"/>
    <property type="match status" value="1"/>
</dbReference>
<dbReference type="PANTHER" id="PTHR32141:SF26">
    <property type="entry name" value="OS08G0328600 PROTEIN"/>
    <property type="match status" value="1"/>
</dbReference>
<dbReference type="InterPro" id="IPR055302">
    <property type="entry name" value="F-box_dom-containing"/>
</dbReference>
<accession>R7W9X3</accession>
<protein>
    <recommendedName>
        <fullName evidence="3">F-box domain-containing protein</fullName>
    </recommendedName>
</protein>
<dbReference type="InterPro" id="IPR036047">
    <property type="entry name" value="F-box-like_dom_sf"/>
</dbReference>
<reference evidence="2" key="1">
    <citation type="submission" date="2015-06" db="UniProtKB">
        <authorList>
            <consortium name="EnsemblPlants"/>
        </authorList>
    </citation>
    <scope>IDENTIFICATION</scope>
</reference>
<organism evidence="2">
    <name type="scientific">Aegilops tauschii</name>
    <name type="common">Tausch's goatgrass</name>
    <name type="synonym">Aegilops squarrosa</name>
    <dbReference type="NCBI Taxonomy" id="37682"/>
    <lineage>
        <taxon>Eukaryota</taxon>
        <taxon>Viridiplantae</taxon>
        <taxon>Streptophyta</taxon>
        <taxon>Embryophyta</taxon>
        <taxon>Tracheophyta</taxon>
        <taxon>Spermatophyta</taxon>
        <taxon>Magnoliopsida</taxon>
        <taxon>Liliopsida</taxon>
        <taxon>Poales</taxon>
        <taxon>Poaceae</taxon>
        <taxon>BOP clade</taxon>
        <taxon>Pooideae</taxon>
        <taxon>Triticodae</taxon>
        <taxon>Triticeae</taxon>
        <taxon>Triticinae</taxon>
        <taxon>Aegilops</taxon>
    </lineage>
</organism>
<feature type="compositionally biased region" description="Low complexity" evidence="1">
    <location>
        <begin position="217"/>
        <end position="226"/>
    </location>
</feature>
<dbReference type="AlphaFoldDB" id="R7W9X3"/>
<dbReference type="CDD" id="cd22160">
    <property type="entry name" value="F-box_AtFBL13-like"/>
    <property type="match status" value="1"/>
</dbReference>